<name>A0A5K7ZPZ9_9BACT</name>
<dbReference type="AlphaFoldDB" id="A0A5K7ZPZ9"/>
<reference evidence="1 2" key="1">
    <citation type="submission" date="2019-11" db="EMBL/GenBank/DDBJ databases">
        <title>Comparative genomics of hydrocarbon-degrading Desulfosarcina strains.</title>
        <authorList>
            <person name="Watanabe M."/>
            <person name="Kojima H."/>
            <person name="Fukui M."/>
        </authorList>
    </citation>
    <scope>NUCLEOTIDE SEQUENCE [LARGE SCALE GENOMIC DNA]</scope>
    <source>
        <strain evidence="1 2">28bB2T</strain>
    </source>
</reference>
<dbReference type="Proteomes" id="UP000425960">
    <property type="component" value="Chromosome"/>
</dbReference>
<dbReference type="EMBL" id="AP021876">
    <property type="protein sequence ID" value="BBO81290.1"/>
    <property type="molecule type" value="Genomic_DNA"/>
</dbReference>
<evidence type="ECO:0000313" key="2">
    <source>
        <dbReference type="Proteomes" id="UP000425960"/>
    </source>
</evidence>
<evidence type="ECO:0000313" key="1">
    <source>
        <dbReference type="EMBL" id="BBO81290.1"/>
    </source>
</evidence>
<proteinExistence type="predicted"/>
<dbReference type="KEGG" id="dov:DSCO28_18560"/>
<accession>A0A5K7ZPZ9</accession>
<gene>
    <name evidence="1" type="ORF">DSCO28_18560</name>
</gene>
<sequence length="68" mass="7601">MGIQVYRNITQPTVNLCRDHPVFFGVIYTMGYYIDGKIQMVSLQDLGTKNIGPLALSILSTESVIRPI</sequence>
<protein>
    <submittedName>
        <fullName evidence="1">Uncharacterized protein</fullName>
    </submittedName>
</protein>
<organism evidence="1 2">
    <name type="scientific">Desulfosarcina ovata subsp. sediminis</name>
    <dbReference type="NCBI Taxonomy" id="885957"/>
    <lineage>
        <taxon>Bacteria</taxon>
        <taxon>Pseudomonadati</taxon>
        <taxon>Thermodesulfobacteriota</taxon>
        <taxon>Desulfobacteria</taxon>
        <taxon>Desulfobacterales</taxon>
        <taxon>Desulfosarcinaceae</taxon>
        <taxon>Desulfosarcina</taxon>
    </lineage>
</organism>